<keyword evidence="4" id="KW-1185">Reference proteome</keyword>
<feature type="coiled-coil region" evidence="1">
    <location>
        <begin position="35"/>
        <end position="93"/>
    </location>
</feature>
<sequence length="613" mass="65709">MSASPRPHRISNGDARSPKSNAELAAMLSTAYTDLETIKNELAGAHRRAEKAERLVAALTANNHSAEESARLAMEAETRVEMADRARDEANGRRRIIMESWAELERYLQVIDIRAADARTNFGRIVQEGGGHLVLSPIPLIPSPHPPAPSNASFTTTTLQPSATYSSFPASAPTHAQHATQRVMPPPPRTLNTLPLPPPPRIRRSSDESSQIIIRGSGDEHSRLRGNEELPPAKKARSSRHDPDDRAQIYAREHDSEPYQSAFTRPPSSSSSASLLHQHPHSRQSPLRQSQGSIRHEVPRGRGRKRRAGSRSRSRSVSSSRSVGSSNIDDVILEAATDRRSQQGDVGGGIVTYQTHVFAPPVTGAPIKKSKYNPGGGSSSSLAAPSSTTSIPVTSSSSAPRAAVVPPQVPSQPQKTYPATNEAGQRLCRQCGLAGRYKEGKCVEKWGPGPLGPGTVCDRCRKKMKRVERRGTLDGSMQQLIPGQMSSSQLISHVSRQPPDRSIHRTDTMPVHHSPRIGPGGTQLINSSPPPAIATLDVEMDAPPARHKASPAHREVVPVDSEQDADADADADADGDADADAEAESEVRNGKDSDKSGDGEDAALLEAVDAATA</sequence>
<dbReference type="HOGENOM" id="CLU_037243_0_0_1"/>
<organism evidence="3 4">
    <name type="scientific">Plicaturopsis crispa FD-325 SS-3</name>
    <dbReference type="NCBI Taxonomy" id="944288"/>
    <lineage>
        <taxon>Eukaryota</taxon>
        <taxon>Fungi</taxon>
        <taxon>Dikarya</taxon>
        <taxon>Basidiomycota</taxon>
        <taxon>Agaricomycotina</taxon>
        <taxon>Agaricomycetes</taxon>
        <taxon>Agaricomycetidae</taxon>
        <taxon>Amylocorticiales</taxon>
        <taxon>Amylocorticiaceae</taxon>
        <taxon>Plicatura</taxon>
        <taxon>Plicaturopsis crispa</taxon>
    </lineage>
</organism>
<keyword evidence="1" id="KW-0175">Coiled coil</keyword>
<feature type="compositionally biased region" description="Low complexity" evidence="2">
    <location>
        <begin position="266"/>
        <end position="277"/>
    </location>
</feature>
<feature type="compositionally biased region" description="Basic residues" evidence="2">
    <location>
        <begin position="301"/>
        <end position="314"/>
    </location>
</feature>
<protein>
    <submittedName>
        <fullName evidence="3">Uncharacterized protein</fullName>
    </submittedName>
</protein>
<feature type="compositionally biased region" description="Polar residues" evidence="2">
    <location>
        <begin position="283"/>
        <end position="293"/>
    </location>
</feature>
<reference evidence="3 4" key="1">
    <citation type="submission" date="2014-06" db="EMBL/GenBank/DDBJ databases">
        <title>Evolutionary Origins and Diversification of the Mycorrhizal Mutualists.</title>
        <authorList>
            <consortium name="DOE Joint Genome Institute"/>
            <consortium name="Mycorrhizal Genomics Consortium"/>
            <person name="Kohler A."/>
            <person name="Kuo A."/>
            <person name="Nagy L.G."/>
            <person name="Floudas D."/>
            <person name="Copeland A."/>
            <person name="Barry K.W."/>
            <person name="Cichocki N."/>
            <person name="Veneault-Fourrey C."/>
            <person name="LaButti K."/>
            <person name="Lindquist E.A."/>
            <person name="Lipzen A."/>
            <person name="Lundell T."/>
            <person name="Morin E."/>
            <person name="Murat C."/>
            <person name="Riley R."/>
            <person name="Ohm R."/>
            <person name="Sun H."/>
            <person name="Tunlid A."/>
            <person name="Henrissat B."/>
            <person name="Grigoriev I.V."/>
            <person name="Hibbett D.S."/>
            <person name="Martin F."/>
        </authorList>
    </citation>
    <scope>NUCLEOTIDE SEQUENCE [LARGE SCALE GENOMIC DNA]</scope>
    <source>
        <strain evidence="3 4">FD-325 SS-3</strain>
    </source>
</reference>
<gene>
    <name evidence="3" type="ORF">PLICRDRAFT_179039</name>
</gene>
<evidence type="ECO:0000256" key="1">
    <source>
        <dbReference type="SAM" id="Coils"/>
    </source>
</evidence>
<evidence type="ECO:0000313" key="3">
    <source>
        <dbReference type="EMBL" id="KII85313.1"/>
    </source>
</evidence>
<feature type="compositionally biased region" description="Basic and acidic residues" evidence="2">
    <location>
        <begin position="217"/>
        <end position="232"/>
    </location>
</feature>
<feature type="compositionally biased region" description="Basic and acidic residues" evidence="2">
    <location>
        <begin position="585"/>
        <end position="598"/>
    </location>
</feature>
<evidence type="ECO:0000256" key="2">
    <source>
        <dbReference type="SAM" id="MobiDB-lite"/>
    </source>
</evidence>
<feature type="compositionally biased region" description="Pro residues" evidence="2">
    <location>
        <begin position="184"/>
        <end position="200"/>
    </location>
</feature>
<evidence type="ECO:0000313" key="4">
    <source>
        <dbReference type="Proteomes" id="UP000053263"/>
    </source>
</evidence>
<feature type="compositionally biased region" description="Low complexity" evidence="2">
    <location>
        <begin position="379"/>
        <end position="414"/>
    </location>
</feature>
<feature type="region of interest" description="Disordered" evidence="2">
    <location>
        <begin position="496"/>
        <end position="613"/>
    </location>
</feature>
<feature type="region of interest" description="Disordered" evidence="2">
    <location>
        <begin position="164"/>
        <end position="325"/>
    </location>
</feature>
<dbReference type="OrthoDB" id="2162994at2759"/>
<dbReference type="AlphaFoldDB" id="A0A0C9TAI2"/>
<name>A0A0C9TAI2_PLICR</name>
<accession>A0A0C9TAI2</accession>
<proteinExistence type="predicted"/>
<feature type="compositionally biased region" description="Low complexity" evidence="2">
    <location>
        <begin position="315"/>
        <end position="325"/>
    </location>
</feature>
<feature type="compositionally biased region" description="Basic and acidic residues" evidence="2">
    <location>
        <begin position="239"/>
        <end position="257"/>
    </location>
</feature>
<feature type="compositionally biased region" description="Acidic residues" evidence="2">
    <location>
        <begin position="561"/>
        <end position="584"/>
    </location>
</feature>
<dbReference type="EMBL" id="KN832568">
    <property type="protein sequence ID" value="KII85313.1"/>
    <property type="molecule type" value="Genomic_DNA"/>
</dbReference>
<feature type="compositionally biased region" description="Low complexity" evidence="2">
    <location>
        <begin position="602"/>
        <end position="613"/>
    </location>
</feature>
<dbReference type="Proteomes" id="UP000053263">
    <property type="component" value="Unassembled WGS sequence"/>
</dbReference>
<feature type="region of interest" description="Disordered" evidence="2">
    <location>
        <begin position="1"/>
        <end position="20"/>
    </location>
</feature>
<feature type="region of interest" description="Disordered" evidence="2">
    <location>
        <begin position="361"/>
        <end position="418"/>
    </location>
</feature>
<feature type="compositionally biased region" description="Basic and acidic residues" evidence="2">
    <location>
        <begin position="498"/>
        <end position="507"/>
    </location>
</feature>